<evidence type="ECO:0000313" key="2">
    <source>
        <dbReference type="Proteomes" id="UP000324800"/>
    </source>
</evidence>
<dbReference type="Proteomes" id="UP000324800">
    <property type="component" value="Unassembled WGS sequence"/>
</dbReference>
<evidence type="ECO:0000313" key="1">
    <source>
        <dbReference type="EMBL" id="KAA6366288.1"/>
    </source>
</evidence>
<proteinExistence type="predicted"/>
<gene>
    <name evidence="1" type="ORF">EZS28_038185</name>
</gene>
<protein>
    <submittedName>
        <fullName evidence="1">Uncharacterized protein</fullName>
    </submittedName>
</protein>
<accession>A0A5J4U7K8</accession>
<dbReference type="AlphaFoldDB" id="A0A5J4U7K8"/>
<name>A0A5J4U7K8_9EUKA</name>
<feature type="non-terminal residue" evidence="1">
    <location>
        <position position="215"/>
    </location>
</feature>
<sequence>MYIDTQHVAIYSDAVRPGNVYYKGNVKAGNTGYNSESQIIRAEYNSNTGTLIFSFNGTQQPVHIAGIKEKVRFVIQLYAASDYCIIRSFKKLAESTTGPIDNQYAGKATNDDDLTKKTAVRMKMINKSQLVAIHCTAEGKSNSFDGWAAMSVLLHWRRLPETVSLRAGRNEVLIIIRSIEEAHGFLRKFGGAKLNGSQLHFRILLGPKPPPEMKL</sequence>
<comment type="caution">
    <text evidence="1">The sequence shown here is derived from an EMBL/GenBank/DDBJ whole genome shotgun (WGS) entry which is preliminary data.</text>
</comment>
<organism evidence="1 2">
    <name type="scientific">Streblomastix strix</name>
    <dbReference type="NCBI Taxonomy" id="222440"/>
    <lineage>
        <taxon>Eukaryota</taxon>
        <taxon>Metamonada</taxon>
        <taxon>Preaxostyla</taxon>
        <taxon>Oxymonadida</taxon>
        <taxon>Streblomastigidae</taxon>
        <taxon>Streblomastix</taxon>
    </lineage>
</organism>
<reference evidence="1 2" key="1">
    <citation type="submission" date="2019-03" db="EMBL/GenBank/DDBJ databases">
        <title>Single cell metagenomics reveals metabolic interactions within the superorganism composed of flagellate Streblomastix strix and complex community of Bacteroidetes bacteria on its surface.</title>
        <authorList>
            <person name="Treitli S.C."/>
            <person name="Kolisko M."/>
            <person name="Husnik F."/>
            <person name="Keeling P."/>
            <person name="Hampl V."/>
        </authorList>
    </citation>
    <scope>NUCLEOTIDE SEQUENCE [LARGE SCALE GENOMIC DNA]</scope>
    <source>
        <strain evidence="1">ST1C</strain>
    </source>
</reference>
<dbReference type="EMBL" id="SNRW01019537">
    <property type="protein sequence ID" value="KAA6366288.1"/>
    <property type="molecule type" value="Genomic_DNA"/>
</dbReference>